<evidence type="ECO:0000259" key="3">
    <source>
        <dbReference type="PROSITE" id="PS51371"/>
    </source>
</evidence>
<dbReference type="RefSeq" id="WP_215619342.1">
    <property type="nucleotide sequence ID" value="NZ_JADOER010000013.1"/>
</dbReference>
<dbReference type="SMART" id="SM00052">
    <property type="entry name" value="EAL"/>
    <property type="match status" value="1"/>
</dbReference>
<feature type="domain" description="EAL" evidence="2">
    <location>
        <begin position="329"/>
        <end position="584"/>
    </location>
</feature>
<gene>
    <name evidence="4" type="ORF">IXB28_14650</name>
</gene>
<evidence type="ECO:0000256" key="1">
    <source>
        <dbReference type="PROSITE-ProRule" id="PRU00703"/>
    </source>
</evidence>
<dbReference type="CDD" id="cd17774">
    <property type="entry name" value="CBS_two-component_sensor_histidine_kinase_repeat2"/>
    <property type="match status" value="1"/>
</dbReference>
<dbReference type="PANTHER" id="PTHR33121:SF71">
    <property type="entry name" value="OXYGEN SENSOR PROTEIN DOSP"/>
    <property type="match status" value="1"/>
</dbReference>
<dbReference type="Gene3D" id="3.20.20.450">
    <property type="entry name" value="EAL domain"/>
    <property type="match status" value="1"/>
</dbReference>
<accession>A0ABS5Y927</accession>
<dbReference type="SUPFAM" id="SSF141868">
    <property type="entry name" value="EAL domain-like"/>
    <property type="match status" value="1"/>
</dbReference>
<dbReference type="CDD" id="cd01948">
    <property type="entry name" value="EAL"/>
    <property type="match status" value="1"/>
</dbReference>
<feature type="domain" description="CBS" evidence="3">
    <location>
        <begin position="15"/>
        <end position="93"/>
    </location>
</feature>
<dbReference type="Gene3D" id="3.10.580.10">
    <property type="entry name" value="CBS-domain"/>
    <property type="match status" value="2"/>
</dbReference>
<evidence type="ECO:0000259" key="2">
    <source>
        <dbReference type="PROSITE" id="PS50883"/>
    </source>
</evidence>
<dbReference type="SMART" id="SM00116">
    <property type="entry name" value="CBS"/>
    <property type="match status" value="4"/>
</dbReference>
<proteinExistence type="predicted"/>
<dbReference type="PROSITE" id="PS50883">
    <property type="entry name" value="EAL"/>
    <property type="match status" value="1"/>
</dbReference>
<protein>
    <submittedName>
        <fullName evidence="4">EAL domain-containing protein</fullName>
    </submittedName>
</protein>
<sequence>MNQSLNSYDTPEKAILPAPPAVSSNATLATVIELMNNYRMCEISGYGQQNTSKNDWQHLRRNPGCVLITEQEKLQGILTERDIVRLTMNETDLEATSVAAVMNTPVFSLMREEVTDLVVVYNLMRRHRVRHLPIIDAEHHVQGLITVSSLRRTINTSYFLRFRLVREVMNPQVVTVLPTDSVRAAVQRLTAYNISCVVVVQPHSVNLDNSEDWGFQFSRSEQIPIGIVTERDILQFKALGLDLTTVTVADVMSSPLACVRPEDTLDMTQELMQKKWIRRLVVTTPQGFLAGIVTETNLTQVLDPVELYGVLEILQLQVCNLSESRDRLLKAQNFDLVMAFDYQEFGLVYQPQLELNSNKITGAEALIRWNSTTLGNVSPVDFIPWAEQTGFILKLGYWILETACKQAVRWQQMSAWEDVSIAVNISTKQLMDHHFISRTMEILQATGLPAHCLKLELTESVLVENVSLIAEKLKRLQELGLQIAIDDFGTGYASLSYLQHFHFDILKFDRLFIMEIDQNPKKQAIVSSILRMAKQLHFKVVAEGVETQAEKDFLTVQECHYMQGFLLSRPLTVQDWSDFMENHYRS</sequence>
<dbReference type="PROSITE" id="PS51371">
    <property type="entry name" value="CBS"/>
    <property type="match status" value="4"/>
</dbReference>
<dbReference type="PANTHER" id="PTHR33121">
    <property type="entry name" value="CYCLIC DI-GMP PHOSPHODIESTERASE PDEF"/>
    <property type="match status" value="1"/>
</dbReference>
<keyword evidence="5" id="KW-1185">Reference proteome</keyword>
<dbReference type="Pfam" id="PF00571">
    <property type="entry name" value="CBS"/>
    <property type="match status" value="4"/>
</dbReference>
<reference evidence="4 5" key="1">
    <citation type="journal article" date="2021" name="Mar. Drugs">
        <title>Genome Reduction and Secondary Metabolism of the Marine Sponge-Associated Cyanobacterium Leptothoe.</title>
        <authorList>
            <person name="Konstantinou D."/>
            <person name="Popin R.V."/>
            <person name="Fewer D.P."/>
            <person name="Sivonen K."/>
            <person name="Gkelis S."/>
        </authorList>
    </citation>
    <scope>NUCLEOTIDE SEQUENCE [LARGE SCALE GENOMIC DNA]</scope>
    <source>
        <strain evidence="4 5">TAU-MAC 1615</strain>
    </source>
</reference>
<feature type="domain" description="CBS" evidence="3">
    <location>
        <begin position="252"/>
        <end position="313"/>
    </location>
</feature>
<keyword evidence="1" id="KW-0129">CBS domain</keyword>
<comment type="caution">
    <text evidence="4">The sequence shown here is derived from an EMBL/GenBank/DDBJ whole genome shotgun (WGS) entry which is preliminary data.</text>
</comment>
<dbReference type="Pfam" id="PF00563">
    <property type="entry name" value="EAL"/>
    <property type="match status" value="1"/>
</dbReference>
<name>A0ABS5Y927_9CYAN</name>
<dbReference type="Proteomes" id="UP001196661">
    <property type="component" value="Unassembled WGS sequence"/>
</dbReference>
<evidence type="ECO:0000313" key="4">
    <source>
        <dbReference type="EMBL" id="MBT9313450.1"/>
    </source>
</evidence>
<feature type="domain" description="CBS" evidence="3">
    <location>
        <begin position="169"/>
        <end position="243"/>
    </location>
</feature>
<evidence type="ECO:0000313" key="5">
    <source>
        <dbReference type="Proteomes" id="UP001196661"/>
    </source>
</evidence>
<feature type="domain" description="CBS" evidence="3">
    <location>
        <begin position="102"/>
        <end position="160"/>
    </location>
</feature>
<dbReference type="SUPFAM" id="SSF54631">
    <property type="entry name" value="CBS-domain pair"/>
    <property type="match status" value="2"/>
</dbReference>
<dbReference type="InterPro" id="IPR035919">
    <property type="entry name" value="EAL_sf"/>
</dbReference>
<dbReference type="EMBL" id="JADOER010000013">
    <property type="protein sequence ID" value="MBT9313450.1"/>
    <property type="molecule type" value="Genomic_DNA"/>
</dbReference>
<dbReference type="InterPro" id="IPR046342">
    <property type="entry name" value="CBS_dom_sf"/>
</dbReference>
<dbReference type="InterPro" id="IPR050706">
    <property type="entry name" value="Cyclic-di-GMP_PDE-like"/>
</dbReference>
<organism evidence="4 5">
    <name type="scientific">Leptothoe kymatousa TAU-MAC 1615</name>
    <dbReference type="NCBI Taxonomy" id="2364775"/>
    <lineage>
        <taxon>Bacteria</taxon>
        <taxon>Bacillati</taxon>
        <taxon>Cyanobacteriota</taxon>
        <taxon>Cyanophyceae</taxon>
        <taxon>Nodosilineales</taxon>
        <taxon>Cymatolegaceae</taxon>
        <taxon>Leptothoe</taxon>
        <taxon>Leptothoe kymatousa</taxon>
    </lineage>
</organism>
<dbReference type="InterPro" id="IPR000644">
    <property type="entry name" value="CBS_dom"/>
</dbReference>
<dbReference type="InterPro" id="IPR001633">
    <property type="entry name" value="EAL_dom"/>
</dbReference>